<protein>
    <submittedName>
        <fullName evidence="1">Uncharacterized protein</fullName>
    </submittedName>
</protein>
<reference evidence="1" key="1">
    <citation type="submission" date="2022-07" db="EMBL/GenBank/DDBJ databases">
        <title>Phylogenomic reconstructions and comparative analyses of Kickxellomycotina fungi.</title>
        <authorList>
            <person name="Reynolds N.K."/>
            <person name="Stajich J.E."/>
            <person name="Barry K."/>
            <person name="Grigoriev I.V."/>
            <person name="Crous P."/>
            <person name="Smith M.E."/>
        </authorList>
    </citation>
    <scope>NUCLEOTIDE SEQUENCE</scope>
    <source>
        <strain evidence="1">BCRC 34381</strain>
    </source>
</reference>
<dbReference type="Proteomes" id="UP001143981">
    <property type="component" value="Unassembled WGS sequence"/>
</dbReference>
<comment type="caution">
    <text evidence="1">The sequence shown here is derived from an EMBL/GenBank/DDBJ whole genome shotgun (WGS) entry which is preliminary data.</text>
</comment>
<keyword evidence="2" id="KW-1185">Reference proteome</keyword>
<organism evidence="1 2">
    <name type="scientific">Coemansia biformis</name>
    <dbReference type="NCBI Taxonomy" id="1286918"/>
    <lineage>
        <taxon>Eukaryota</taxon>
        <taxon>Fungi</taxon>
        <taxon>Fungi incertae sedis</taxon>
        <taxon>Zoopagomycota</taxon>
        <taxon>Kickxellomycotina</taxon>
        <taxon>Kickxellomycetes</taxon>
        <taxon>Kickxellales</taxon>
        <taxon>Kickxellaceae</taxon>
        <taxon>Coemansia</taxon>
    </lineage>
</organism>
<name>A0A9W7Y4P1_9FUNG</name>
<evidence type="ECO:0000313" key="1">
    <source>
        <dbReference type="EMBL" id="KAJ1727524.1"/>
    </source>
</evidence>
<evidence type="ECO:0000313" key="2">
    <source>
        <dbReference type="Proteomes" id="UP001143981"/>
    </source>
</evidence>
<dbReference type="OrthoDB" id="5239630at2759"/>
<gene>
    <name evidence="1" type="ORF">LPJ61_004523</name>
</gene>
<dbReference type="AlphaFoldDB" id="A0A9W7Y4P1"/>
<dbReference type="EMBL" id="JANBOI010001070">
    <property type="protein sequence ID" value="KAJ1727524.1"/>
    <property type="molecule type" value="Genomic_DNA"/>
</dbReference>
<dbReference type="Pfam" id="PF09495">
    <property type="entry name" value="DUF2462"/>
    <property type="match status" value="1"/>
</dbReference>
<dbReference type="InterPro" id="IPR019034">
    <property type="entry name" value="UPF0390"/>
</dbReference>
<accession>A0A9W7Y4P1</accession>
<sequence length="101" mass="10552">MAQGKGLKKKAVITAKGGGSGKAKAKGAISSAAPLRKGRVVKASKKHGIVRQNKLTKRLTASVTANLEQAMAVKAGAVGKLTILKDAQKKGQTTEVKRRKY</sequence>
<proteinExistence type="predicted"/>